<feature type="compositionally biased region" description="Low complexity" evidence="1">
    <location>
        <begin position="115"/>
        <end position="132"/>
    </location>
</feature>
<evidence type="ECO:0000313" key="2">
    <source>
        <dbReference type="EMBL" id="OSX81472.1"/>
    </source>
</evidence>
<dbReference type="AlphaFoldDB" id="A0A1X6PKY8"/>
<feature type="region of interest" description="Disordered" evidence="1">
    <location>
        <begin position="493"/>
        <end position="528"/>
    </location>
</feature>
<feature type="compositionally biased region" description="Basic residues" evidence="1">
    <location>
        <begin position="333"/>
        <end position="342"/>
    </location>
</feature>
<protein>
    <submittedName>
        <fullName evidence="2">Uncharacterized protein</fullName>
    </submittedName>
</protein>
<gene>
    <name evidence="2" type="ORF">BU14_0014s0026</name>
</gene>
<dbReference type="Proteomes" id="UP000218209">
    <property type="component" value="Unassembled WGS sequence"/>
</dbReference>
<dbReference type="EMBL" id="KV918761">
    <property type="protein sequence ID" value="OSX81472.1"/>
    <property type="molecule type" value="Genomic_DNA"/>
</dbReference>
<feature type="region of interest" description="Disordered" evidence="1">
    <location>
        <begin position="330"/>
        <end position="436"/>
    </location>
</feature>
<sequence>MTLGVLKVVADKIPALLFELCGKGDARCGPKDETLVAANERIAHMGRLILATLAPPEYFVRKGVIQPTYKGRQWRHGLVYWPFMVAGLIGPPDDDNDDATAAPAAAPPRRRRRSSTATGSGSSSASGSPTRSLIDRSGLTDGTDSPVPNSDHDTDDTNSEGDEAAAKGSVPNPLRKKNKEEYKRVFKGKAVHEAVLHVVCSLTRLMGKLCGDNMPVGAMRTEKEAAALQQEASTFVTDLVRVLFGAVNTTKMHRLAFHLLQELLLRGNLEEGDTSTNEMLHKLLKAMYRVTNKHPDNFQVQMMRCEQTLLHILTEAADERLREAERLEAAKRATAKKRRAPRKSTLSPPISSDRSKSVDLGSTSTEEDDETGHDGSDESDDPKNLHGSADKSEDNIEEHNLDDDVSSSGYATCSGTDGDDDESTNGELSTSGGSLVDRLTVTSDGTLFAGASGSSATCASATTTGSSTKSGLATASETATSSSSATASGLASATASEAGTTKRGCKRSATPLTADNMRRTKKIRTATGPDKAVFARRNRVRVRRRRVSVAAAAAADGGRLRRLLTLPGLCGAQMLTVGNSTSFHASFEWGAKGFWQRVRAARALYNGSPWWDYVRIRDPHNAAKTRFGLARLVIRAVDGEVRDVVVVQLLEEAAARSGCVLTDFGCVRYKWEMDPSTGFPSVALVQTADIQRLEHVVPDFEDLCDRLGLYATPLTVPDSPHELPLQRFFLNAVVPWTGGCEDDKM</sequence>
<accession>A0A1X6PKY8</accession>
<keyword evidence="3" id="KW-1185">Reference proteome</keyword>
<feature type="region of interest" description="Disordered" evidence="1">
    <location>
        <begin position="450"/>
        <end position="471"/>
    </location>
</feature>
<evidence type="ECO:0000256" key="1">
    <source>
        <dbReference type="SAM" id="MobiDB-lite"/>
    </source>
</evidence>
<feature type="compositionally biased region" description="Basic and acidic residues" evidence="1">
    <location>
        <begin position="372"/>
        <end position="399"/>
    </location>
</feature>
<feature type="region of interest" description="Disordered" evidence="1">
    <location>
        <begin position="94"/>
        <end position="176"/>
    </location>
</feature>
<feature type="compositionally biased region" description="Polar residues" evidence="1">
    <location>
        <begin position="406"/>
        <end position="415"/>
    </location>
</feature>
<organism evidence="2 3">
    <name type="scientific">Porphyra umbilicalis</name>
    <name type="common">Purple laver</name>
    <name type="synonym">Red alga</name>
    <dbReference type="NCBI Taxonomy" id="2786"/>
    <lineage>
        <taxon>Eukaryota</taxon>
        <taxon>Rhodophyta</taxon>
        <taxon>Bangiophyceae</taxon>
        <taxon>Bangiales</taxon>
        <taxon>Bangiaceae</taxon>
        <taxon>Porphyra</taxon>
    </lineage>
</organism>
<evidence type="ECO:0000313" key="3">
    <source>
        <dbReference type="Proteomes" id="UP000218209"/>
    </source>
</evidence>
<reference evidence="2 3" key="1">
    <citation type="submission" date="2017-03" db="EMBL/GenBank/DDBJ databases">
        <title>WGS assembly of Porphyra umbilicalis.</title>
        <authorList>
            <person name="Brawley S.H."/>
            <person name="Blouin N.A."/>
            <person name="Ficko-Blean E."/>
            <person name="Wheeler G.L."/>
            <person name="Lohr M."/>
            <person name="Goodson H.V."/>
            <person name="Jenkins J.W."/>
            <person name="Blaby-Haas C.E."/>
            <person name="Helliwell K.E."/>
            <person name="Chan C."/>
            <person name="Marriage T."/>
            <person name="Bhattacharya D."/>
            <person name="Klein A.S."/>
            <person name="Badis Y."/>
            <person name="Brodie J."/>
            <person name="Cao Y."/>
            <person name="Collen J."/>
            <person name="Dittami S.M."/>
            <person name="Gachon C.M."/>
            <person name="Green B.R."/>
            <person name="Karpowicz S."/>
            <person name="Kim J.W."/>
            <person name="Kudahl U."/>
            <person name="Lin S."/>
            <person name="Michel G."/>
            <person name="Mittag M."/>
            <person name="Olson B.J."/>
            <person name="Pangilinan J."/>
            <person name="Peng Y."/>
            <person name="Qiu H."/>
            <person name="Shu S."/>
            <person name="Singer J.T."/>
            <person name="Smith A.G."/>
            <person name="Sprecher B.N."/>
            <person name="Wagner V."/>
            <person name="Wang W."/>
            <person name="Wang Z.-Y."/>
            <person name="Yan J."/>
            <person name="Yarish C."/>
            <person name="Zoeuner-Riek S."/>
            <person name="Zhuang Y."/>
            <person name="Zou Y."/>
            <person name="Lindquist E.A."/>
            <person name="Grimwood J."/>
            <person name="Barry K."/>
            <person name="Rokhsar D.S."/>
            <person name="Schmutz J."/>
            <person name="Stiller J.W."/>
            <person name="Grossman A.R."/>
            <person name="Prochnik S.E."/>
        </authorList>
    </citation>
    <scope>NUCLEOTIDE SEQUENCE [LARGE SCALE GENOMIC DNA]</scope>
    <source>
        <strain evidence="2">4086291</strain>
    </source>
</reference>
<proteinExistence type="predicted"/>
<feature type="compositionally biased region" description="Acidic residues" evidence="1">
    <location>
        <begin position="153"/>
        <end position="163"/>
    </location>
</feature>
<name>A0A1X6PKY8_PORUM</name>